<keyword evidence="4" id="KW-0611">Plant defense</keyword>
<reference evidence="9" key="1">
    <citation type="journal article" date="2024" name="IScience">
        <title>Strigolactones Initiate the Formation of Haustorium-like Structures in Castilleja.</title>
        <authorList>
            <person name="Buerger M."/>
            <person name="Peterson D."/>
            <person name="Chory J."/>
        </authorList>
    </citation>
    <scope>NUCLEOTIDE SEQUENCE [LARGE SCALE GENOMIC DNA]</scope>
</reference>
<evidence type="ECO:0000256" key="4">
    <source>
        <dbReference type="ARBA" id="ARBA00022821"/>
    </source>
</evidence>
<evidence type="ECO:0000256" key="6">
    <source>
        <dbReference type="ARBA" id="ARBA00023136"/>
    </source>
</evidence>
<accession>A0ABD3C8N4</accession>
<keyword evidence="6" id="KW-0472">Membrane</keyword>
<evidence type="ECO:0000256" key="5">
    <source>
        <dbReference type="ARBA" id="ARBA00022989"/>
    </source>
</evidence>
<keyword evidence="7" id="KW-0568">Pathogenesis-related protein</keyword>
<evidence type="ECO:0000256" key="7">
    <source>
        <dbReference type="ARBA" id="ARBA00023265"/>
    </source>
</evidence>
<comment type="caution">
    <text evidence="8">The sequence shown here is derived from an EMBL/GenBank/DDBJ whole genome shotgun (WGS) entry which is preliminary data.</text>
</comment>
<dbReference type="GO" id="GO:0016020">
    <property type="term" value="C:membrane"/>
    <property type="evidence" value="ECO:0007669"/>
    <property type="project" value="UniProtKB-SubCell"/>
</dbReference>
<protein>
    <submittedName>
        <fullName evidence="8">Uncharacterized protein</fullName>
    </submittedName>
</protein>
<dbReference type="EMBL" id="JAVIJP010000053">
    <property type="protein sequence ID" value="KAL3625112.1"/>
    <property type="molecule type" value="Genomic_DNA"/>
</dbReference>
<evidence type="ECO:0000256" key="3">
    <source>
        <dbReference type="ARBA" id="ARBA00022692"/>
    </source>
</evidence>
<name>A0ABD3C8N4_9LAMI</name>
<keyword evidence="3" id="KW-0812">Transmembrane</keyword>
<proteinExistence type="inferred from homology"/>
<dbReference type="Pfam" id="PF03094">
    <property type="entry name" value="Mlo"/>
    <property type="match status" value="1"/>
</dbReference>
<evidence type="ECO:0000313" key="8">
    <source>
        <dbReference type="EMBL" id="KAL3625112.1"/>
    </source>
</evidence>
<evidence type="ECO:0000256" key="1">
    <source>
        <dbReference type="ARBA" id="ARBA00004141"/>
    </source>
</evidence>
<dbReference type="Proteomes" id="UP001632038">
    <property type="component" value="Unassembled WGS sequence"/>
</dbReference>
<comment type="subcellular location">
    <subcellularLocation>
        <location evidence="1">Membrane</location>
        <topology evidence="1">Multi-pass membrane protein</topology>
    </subcellularLocation>
</comment>
<keyword evidence="9" id="KW-1185">Reference proteome</keyword>
<organism evidence="8 9">
    <name type="scientific">Castilleja foliolosa</name>
    <dbReference type="NCBI Taxonomy" id="1961234"/>
    <lineage>
        <taxon>Eukaryota</taxon>
        <taxon>Viridiplantae</taxon>
        <taxon>Streptophyta</taxon>
        <taxon>Embryophyta</taxon>
        <taxon>Tracheophyta</taxon>
        <taxon>Spermatophyta</taxon>
        <taxon>Magnoliopsida</taxon>
        <taxon>eudicotyledons</taxon>
        <taxon>Gunneridae</taxon>
        <taxon>Pentapetalae</taxon>
        <taxon>asterids</taxon>
        <taxon>lamiids</taxon>
        <taxon>Lamiales</taxon>
        <taxon>Orobanchaceae</taxon>
        <taxon>Pedicularideae</taxon>
        <taxon>Castillejinae</taxon>
        <taxon>Castilleja</taxon>
    </lineage>
</organism>
<sequence>MGCQLGFCSDGLGFAAAAVRSGPNRRQKMTSDGGGENATLESTPTWAVAAVCFVLIAISITIEHSFHLLANTWGERGENHFFMLLTRCVGDGESFLPCPDVGESFLPYPGNLISVEDEEPKCLEQVIIIGICSGCRTCGIPARFSLFGPKSDQLF</sequence>
<gene>
    <name evidence="8" type="ORF">CASFOL_031780</name>
</gene>
<dbReference type="GO" id="GO:0006952">
    <property type="term" value="P:defense response"/>
    <property type="evidence" value="ECO:0007669"/>
    <property type="project" value="UniProtKB-KW"/>
</dbReference>
<dbReference type="AlphaFoldDB" id="A0ABD3C8N4"/>
<evidence type="ECO:0000313" key="9">
    <source>
        <dbReference type="Proteomes" id="UP001632038"/>
    </source>
</evidence>
<evidence type="ECO:0000256" key="2">
    <source>
        <dbReference type="ARBA" id="ARBA00006574"/>
    </source>
</evidence>
<dbReference type="InterPro" id="IPR004326">
    <property type="entry name" value="Mlo"/>
</dbReference>
<comment type="similarity">
    <text evidence="2">Belongs to the MLO family.</text>
</comment>
<keyword evidence="5" id="KW-1133">Transmembrane helix</keyword>